<dbReference type="SMART" id="SM00563">
    <property type="entry name" value="PlsC"/>
    <property type="match status" value="1"/>
</dbReference>
<protein>
    <submittedName>
        <fullName evidence="4">1-acyl-sn-glycerol-3-phosphate acyltransferase</fullName>
    </submittedName>
</protein>
<dbReference type="CDD" id="cd07989">
    <property type="entry name" value="LPLAT_AGPAT-like"/>
    <property type="match status" value="1"/>
</dbReference>
<evidence type="ECO:0000313" key="5">
    <source>
        <dbReference type="Proteomes" id="UP000266301"/>
    </source>
</evidence>
<dbReference type="GO" id="GO:0003841">
    <property type="term" value="F:1-acylglycerol-3-phosphate O-acyltransferase activity"/>
    <property type="evidence" value="ECO:0007669"/>
    <property type="project" value="TreeGrafter"/>
</dbReference>
<proteinExistence type="predicted"/>
<dbReference type="PANTHER" id="PTHR10434">
    <property type="entry name" value="1-ACYL-SN-GLYCEROL-3-PHOSPHATE ACYLTRANSFERASE"/>
    <property type="match status" value="1"/>
</dbReference>
<keyword evidence="2 4" id="KW-0012">Acyltransferase</keyword>
<evidence type="ECO:0000256" key="2">
    <source>
        <dbReference type="ARBA" id="ARBA00023315"/>
    </source>
</evidence>
<dbReference type="KEGG" id="cfer:D4Z93_12210"/>
<dbReference type="AlphaFoldDB" id="A0A386H6S2"/>
<dbReference type="SUPFAM" id="SSF69593">
    <property type="entry name" value="Glycerol-3-phosphate (1)-acyltransferase"/>
    <property type="match status" value="1"/>
</dbReference>
<dbReference type="RefSeq" id="WP_119973893.1">
    <property type="nucleotide sequence ID" value="NZ_CP032416.1"/>
</dbReference>
<dbReference type="GO" id="GO:0006654">
    <property type="term" value="P:phosphatidic acid biosynthetic process"/>
    <property type="evidence" value="ECO:0007669"/>
    <property type="project" value="TreeGrafter"/>
</dbReference>
<reference evidence="4 5" key="1">
    <citation type="journal article" date="2019" name="Int. J. Syst. Evol. Microbiol.">
        <title>Clostridium fermenticellae sp. nov., isolated from the mud in a fermentation cellar for the production of the Chinese liquor, baijiu.</title>
        <authorList>
            <person name="Xu P.X."/>
            <person name="Chai L.J."/>
            <person name="Qiu T."/>
            <person name="Zhang X.J."/>
            <person name="Lu Z.M."/>
            <person name="Xiao C."/>
            <person name="Wang S.T."/>
            <person name="Shen C.H."/>
            <person name="Shi J.S."/>
            <person name="Xu Z.H."/>
        </authorList>
    </citation>
    <scope>NUCLEOTIDE SEQUENCE [LARGE SCALE GENOMIC DNA]</scope>
    <source>
        <strain evidence="4 5">JN500901</strain>
    </source>
</reference>
<dbReference type="EMBL" id="CP032416">
    <property type="protein sequence ID" value="AYD41233.1"/>
    <property type="molecule type" value="Genomic_DNA"/>
</dbReference>
<accession>A0A386H6S2</accession>
<dbReference type="Proteomes" id="UP000266301">
    <property type="component" value="Chromosome"/>
</dbReference>
<gene>
    <name evidence="4" type="ORF">D4Z93_12210</name>
</gene>
<dbReference type="InterPro" id="IPR002123">
    <property type="entry name" value="Plipid/glycerol_acylTrfase"/>
</dbReference>
<organism evidence="4 5">
    <name type="scientific">Clostridium fermenticellae</name>
    <dbReference type="NCBI Taxonomy" id="2068654"/>
    <lineage>
        <taxon>Bacteria</taxon>
        <taxon>Bacillati</taxon>
        <taxon>Bacillota</taxon>
        <taxon>Clostridia</taxon>
        <taxon>Eubacteriales</taxon>
        <taxon>Clostridiaceae</taxon>
        <taxon>Clostridium</taxon>
    </lineage>
</organism>
<evidence type="ECO:0000259" key="3">
    <source>
        <dbReference type="SMART" id="SM00563"/>
    </source>
</evidence>
<dbReference type="OrthoDB" id="9803035at2"/>
<feature type="domain" description="Phospholipid/glycerol acyltransferase" evidence="3">
    <location>
        <begin position="51"/>
        <end position="164"/>
    </location>
</feature>
<sequence length="232" mass="26030">MISPIIVKAIGCLPDSFLRYTSRKILDRYMNKYADINVQGMENLKGVHRPILFICNHLSNSDALVIDRVLKDEDITFVAGVKLSSNSLTNLGMKITKTIGIKPNTADKDAISKVIRTLKENNNILIFPEGTRSRSGGMINGRRGVVLMQKLSKASIIPLGIYGSEKLLPIDDRDMALEKFHHAKVMLNIGKQIEVPSKMKGETKRDYEGRVLDLLMRSISGLLPEEYRGVYR</sequence>
<dbReference type="Pfam" id="PF01553">
    <property type="entry name" value="Acyltransferase"/>
    <property type="match status" value="1"/>
</dbReference>
<dbReference type="PANTHER" id="PTHR10434:SF40">
    <property type="entry name" value="1-ACYL-SN-GLYCEROL-3-PHOSPHATE ACYLTRANSFERASE"/>
    <property type="match status" value="1"/>
</dbReference>
<evidence type="ECO:0000256" key="1">
    <source>
        <dbReference type="ARBA" id="ARBA00022679"/>
    </source>
</evidence>
<evidence type="ECO:0000313" key="4">
    <source>
        <dbReference type="EMBL" id="AYD41233.1"/>
    </source>
</evidence>
<keyword evidence="5" id="KW-1185">Reference proteome</keyword>
<keyword evidence="1 4" id="KW-0808">Transferase</keyword>
<name>A0A386H6S2_9CLOT</name>